<keyword evidence="1" id="KW-0645">Protease</keyword>
<dbReference type="GO" id="GO:0006508">
    <property type="term" value="P:proteolysis"/>
    <property type="evidence" value="ECO:0007669"/>
    <property type="project" value="UniProtKB-KW"/>
</dbReference>
<dbReference type="InterPro" id="IPR000209">
    <property type="entry name" value="Peptidase_S8/S53_dom"/>
</dbReference>
<evidence type="ECO:0000313" key="4">
    <source>
        <dbReference type="EMBL" id="KAH0963132.1"/>
    </source>
</evidence>
<dbReference type="Gene3D" id="1.25.40.20">
    <property type="entry name" value="Ankyrin repeat-containing domain"/>
    <property type="match status" value="1"/>
</dbReference>
<accession>A0A9P8N1S5</accession>
<feature type="active site" description="Charge relay system" evidence="1">
    <location>
        <position position="1135"/>
    </location>
</feature>
<comment type="similarity">
    <text evidence="1">Belongs to the peptidase S8 family.</text>
</comment>
<gene>
    <name evidence="4" type="ORF">HRG_05642</name>
</gene>
<name>A0A9P8N1S5_9HYPO</name>
<protein>
    <submittedName>
        <fullName evidence="4">Subtilase family domain-containing protein</fullName>
    </submittedName>
</protein>
<feature type="active site" description="Charge relay system" evidence="1">
    <location>
        <position position="939"/>
    </location>
</feature>
<dbReference type="SUPFAM" id="SSF52743">
    <property type="entry name" value="Subtilisin-like"/>
    <property type="match status" value="1"/>
</dbReference>
<dbReference type="OrthoDB" id="3565018at2759"/>
<organism evidence="4 5">
    <name type="scientific">Hirsutella rhossiliensis</name>
    <dbReference type="NCBI Taxonomy" id="111463"/>
    <lineage>
        <taxon>Eukaryota</taxon>
        <taxon>Fungi</taxon>
        <taxon>Dikarya</taxon>
        <taxon>Ascomycota</taxon>
        <taxon>Pezizomycotina</taxon>
        <taxon>Sordariomycetes</taxon>
        <taxon>Hypocreomycetidae</taxon>
        <taxon>Hypocreales</taxon>
        <taxon>Ophiocordycipitaceae</taxon>
        <taxon>Hirsutella</taxon>
    </lineage>
</organism>
<keyword evidence="5" id="KW-1185">Reference proteome</keyword>
<evidence type="ECO:0000256" key="1">
    <source>
        <dbReference type="PROSITE-ProRule" id="PRU01240"/>
    </source>
</evidence>
<dbReference type="GO" id="GO:0004252">
    <property type="term" value="F:serine-type endopeptidase activity"/>
    <property type="evidence" value="ECO:0007669"/>
    <property type="project" value="UniProtKB-UniRule"/>
</dbReference>
<keyword evidence="1" id="KW-0720">Serine protease</keyword>
<proteinExistence type="inferred from homology"/>
<evidence type="ECO:0000313" key="5">
    <source>
        <dbReference type="Proteomes" id="UP000824596"/>
    </source>
</evidence>
<feature type="domain" description="Peptidase S8/S53" evidence="3">
    <location>
        <begin position="934"/>
        <end position="1150"/>
    </location>
</feature>
<dbReference type="Proteomes" id="UP000824596">
    <property type="component" value="Unassembled WGS sequence"/>
</dbReference>
<evidence type="ECO:0000256" key="2">
    <source>
        <dbReference type="SAM" id="MobiDB-lite"/>
    </source>
</evidence>
<dbReference type="AlphaFoldDB" id="A0A9P8N1S5"/>
<dbReference type="GeneID" id="68354771"/>
<dbReference type="PROSITE" id="PS51892">
    <property type="entry name" value="SUBTILASE"/>
    <property type="match status" value="1"/>
</dbReference>
<evidence type="ECO:0000259" key="3">
    <source>
        <dbReference type="Pfam" id="PF00082"/>
    </source>
</evidence>
<dbReference type="Gene3D" id="3.40.50.200">
    <property type="entry name" value="Peptidase S8/S53 domain"/>
    <property type="match status" value="1"/>
</dbReference>
<dbReference type="InterPro" id="IPR002110">
    <property type="entry name" value="Ankyrin_rpt"/>
</dbReference>
<dbReference type="EMBL" id="JAIZPD010000005">
    <property type="protein sequence ID" value="KAH0963132.1"/>
    <property type="molecule type" value="Genomic_DNA"/>
</dbReference>
<feature type="region of interest" description="Disordered" evidence="2">
    <location>
        <begin position="1"/>
        <end position="37"/>
    </location>
</feature>
<dbReference type="InterPro" id="IPR036770">
    <property type="entry name" value="Ankyrin_rpt-contain_sf"/>
</dbReference>
<reference evidence="4" key="1">
    <citation type="submission" date="2021-09" db="EMBL/GenBank/DDBJ databases">
        <title>A high-quality genome of the endoparasitic fungus Hirsutella rhossiliensis with a comparison of Hirsutella genomes reveals transposable elements contributing to genome size variation.</title>
        <authorList>
            <person name="Lin R."/>
            <person name="Jiao Y."/>
            <person name="Sun X."/>
            <person name="Ling J."/>
            <person name="Xie B."/>
            <person name="Cheng X."/>
        </authorList>
    </citation>
    <scope>NUCLEOTIDE SEQUENCE</scope>
    <source>
        <strain evidence="4">HR02</strain>
    </source>
</reference>
<dbReference type="SMART" id="SM00248">
    <property type="entry name" value="ANK"/>
    <property type="match status" value="4"/>
</dbReference>
<dbReference type="InterPro" id="IPR036852">
    <property type="entry name" value="Peptidase_S8/S53_dom_sf"/>
</dbReference>
<feature type="region of interest" description="Disordered" evidence="2">
    <location>
        <begin position="601"/>
        <end position="640"/>
    </location>
</feature>
<comment type="caution">
    <text evidence="4">The sequence shown here is derived from an EMBL/GenBank/DDBJ whole genome shotgun (WGS) entry which is preliminary data.</text>
</comment>
<keyword evidence="1" id="KW-0378">Hydrolase</keyword>
<feature type="active site" description="Charge relay system" evidence="1">
    <location>
        <position position="984"/>
    </location>
</feature>
<sequence>MITAQVPKDNVNAPPPTPPSDYDGGRHPPPNGHHHHNKAALCDVARQFFHEMKRKSIPDFSSRVAQLVAELVKNIQAQMDQNAASPIDGEEEQQGFSWDHALALQIDELMHRGPPELDVCVSWYMLVHAVRAMSEDDSCEDDGSDDGDDLSIHVSHQPRLVGSPVPLDRLQVPCCPGPSSCPSITSCDAYRALSKALIRANPMLAFDDLPLTFLAQPCKNPNSHRLGKAKRDLPAFHIAMAEGAHDLVKFMMDECLNFVSNDTKLSKPSLKLLKRGSDPRRYLVNVMNKKHFNFTALEHAVNNYREIGDKKQLDVLEMLLGFDDLDGAADRLADENILEHAVRQTFLAFGTAEGDFGRFSEDGIGNTPEHPTCRDNQSLRVVKVILQYRRDMKTKDAILHVLGWGLARELGRAQLVEIFTIGAEDQVDGDVVGLIMKHNLVDVWRLDPIQRAVARLLRHDQTAKNVFCAALTLTKGSHFVQSIAPQVVRVLDFDIMSDMVKRGHLDAWELPPIQARWSEISKEEQQRCMLHVAVQYQQIEFVRHFLRQDPAWVTKAIPVQDVPDKAVYALWHHNFVVGQQGTYEPRVPPPNSQPSWNMRGQPIGAKTTSNSAVTRPGAQRVEKAHEPMAQADDAGPEGSPKLDARAEIRKLLVHATIQQAKDMKTIARIFRESDEPAGQICFDLSRFASRLYSVDEFLHSLVAVKGRGSERHLKFEEVLRYADFPPLGPDAWDKGPEWHLHVHDEVFRALNWLRDRRVRKIMKLRVLDRMHDPHDEVEIAKVVGEFEVSVLDWRHLDMAISCFSLATKQRLTELHLYSSGKMAVVDHWLGENGIKSLTNLKLVRIHLIQDLMTSERSSSLKARISEALRALRAERKGFKSTIVAQSWNSLPPNDGKDLSEIAERAVPDLLRYINNYRNKVLSCLQTNTPVRPTRVAIIDNGILNIPPFRTSQNHEGLWPRIKDGQSFVDDASRLGSWLFASDPHGTQMANLMCAIDPYCDLYVAKIVEGREGILPDNVAEAIDWANSRKVDIISMSFAIPENGSNEEYTKELRMAVDRANQNGIVLFCSHHDEGWNVRKSWPAECDGTKVIVACNEYGNFANRHVGEYNYKIHGMDISAGAVPYLESSESISGSSVATAMVAGLSSLMLSCHRLQFPGVKFNGKGDEYISKRDFIEQMLRRLSDPAGSDGEGPLYVQLRKFEQFACNKDGNEVYPWLRA</sequence>
<dbReference type="Pfam" id="PF00082">
    <property type="entry name" value="Peptidase_S8"/>
    <property type="match status" value="1"/>
</dbReference>
<dbReference type="RefSeq" id="XP_044720645.1">
    <property type="nucleotide sequence ID" value="XM_044864113.1"/>
</dbReference>